<dbReference type="AlphaFoldDB" id="A0A8J5LUX6"/>
<dbReference type="Proteomes" id="UP000709295">
    <property type="component" value="Unassembled WGS sequence"/>
</dbReference>
<evidence type="ECO:0000313" key="1">
    <source>
        <dbReference type="EMBL" id="KAG6942445.1"/>
    </source>
</evidence>
<feature type="non-terminal residue" evidence="1">
    <location>
        <position position="111"/>
    </location>
</feature>
<sequence>NAISNYADLAAWAGPRECLTRKVILGGIDLFNEDTDRAAFAKRALHFQNDLLVLRCFTYGDEDEAMGVHLLPGWLVVFPIKVVWEEYLEQTYFYFQWFFYLSGFVVNRYQA</sequence>
<keyword evidence="2" id="KW-1185">Reference proteome</keyword>
<organism evidence="1 2">
    <name type="scientific">Phytophthora aleatoria</name>
    <dbReference type="NCBI Taxonomy" id="2496075"/>
    <lineage>
        <taxon>Eukaryota</taxon>
        <taxon>Sar</taxon>
        <taxon>Stramenopiles</taxon>
        <taxon>Oomycota</taxon>
        <taxon>Peronosporomycetes</taxon>
        <taxon>Peronosporales</taxon>
        <taxon>Peronosporaceae</taxon>
        <taxon>Phytophthora</taxon>
    </lineage>
</organism>
<comment type="caution">
    <text evidence="1">The sequence shown here is derived from an EMBL/GenBank/DDBJ whole genome shotgun (WGS) entry which is preliminary data.</text>
</comment>
<gene>
    <name evidence="1" type="ORF">JG688_00018110</name>
</gene>
<accession>A0A8J5LUX6</accession>
<evidence type="ECO:0000313" key="2">
    <source>
        <dbReference type="Proteomes" id="UP000709295"/>
    </source>
</evidence>
<feature type="non-terminal residue" evidence="1">
    <location>
        <position position="1"/>
    </location>
</feature>
<dbReference type="EMBL" id="JAENGY010003100">
    <property type="protein sequence ID" value="KAG6942445.1"/>
    <property type="molecule type" value="Genomic_DNA"/>
</dbReference>
<protein>
    <submittedName>
        <fullName evidence="1">Uncharacterized protein</fullName>
    </submittedName>
</protein>
<name>A0A8J5LUX6_9STRA</name>
<reference evidence="1" key="1">
    <citation type="submission" date="2021-01" db="EMBL/GenBank/DDBJ databases">
        <title>Phytophthora aleatoria, a newly-described species from Pinus radiata is distinct from Phytophthora cactorum isolates based on comparative genomics.</title>
        <authorList>
            <person name="Mcdougal R."/>
            <person name="Panda P."/>
            <person name="Williams N."/>
            <person name="Studholme D.J."/>
        </authorList>
    </citation>
    <scope>NUCLEOTIDE SEQUENCE</scope>
    <source>
        <strain evidence="1">NZFS 4037</strain>
    </source>
</reference>
<proteinExistence type="predicted"/>